<dbReference type="SUPFAM" id="SSF51735">
    <property type="entry name" value="NAD(P)-binding Rossmann-fold domains"/>
    <property type="match status" value="1"/>
</dbReference>
<reference evidence="4 5" key="1">
    <citation type="submission" date="2024-09" db="EMBL/GenBank/DDBJ databases">
        <authorList>
            <person name="Sun Q."/>
            <person name="Mori K."/>
        </authorList>
    </citation>
    <scope>NUCLEOTIDE SEQUENCE [LARGE SCALE GENOMIC DNA]</scope>
    <source>
        <strain evidence="4 5">NCAIM B.02529</strain>
    </source>
</reference>
<dbReference type="InterPro" id="IPR005913">
    <property type="entry name" value="dTDP_dehydrorham_reduct"/>
</dbReference>
<feature type="domain" description="RmlD-like substrate binding" evidence="3">
    <location>
        <begin position="1"/>
        <end position="252"/>
    </location>
</feature>
<organism evidence="4 5">
    <name type="scientific">Pontibacillus salicampi</name>
    <dbReference type="NCBI Taxonomy" id="1449801"/>
    <lineage>
        <taxon>Bacteria</taxon>
        <taxon>Bacillati</taxon>
        <taxon>Bacillota</taxon>
        <taxon>Bacilli</taxon>
        <taxon>Bacillales</taxon>
        <taxon>Bacillaceae</taxon>
        <taxon>Pontibacillus</taxon>
    </lineage>
</organism>
<comment type="similarity">
    <text evidence="1 2">Belongs to the dTDP-4-dehydrorhamnose reductase family.</text>
</comment>
<dbReference type="PANTHER" id="PTHR10491">
    <property type="entry name" value="DTDP-4-DEHYDRORHAMNOSE REDUCTASE"/>
    <property type="match status" value="1"/>
</dbReference>
<dbReference type="Proteomes" id="UP001589836">
    <property type="component" value="Unassembled WGS sequence"/>
</dbReference>
<dbReference type="PANTHER" id="PTHR10491:SF4">
    <property type="entry name" value="METHIONINE ADENOSYLTRANSFERASE 2 SUBUNIT BETA"/>
    <property type="match status" value="1"/>
</dbReference>
<dbReference type="InterPro" id="IPR029903">
    <property type="entry name" value="RmlD-like-bd"/>
</dbReference>
<dbReference type="RefSeq" id="WP_377350512.1">
    <property type="nucleotide sequence ID" value="NZ_JBHLTP010000013.1"/>
</dbReference>
<comment type="function">
    <text evidence="2">Catalyzes the reduction of dTDP-6-deoxy-L-lyxo-4-hexulose to yield dTDP-L-rhamnose.</text>
</comment>
<proteinExistence type="inferred from homology"/>
<comment type="caution">
    <text evidence="4">The sequence shown here is derived from an EMBL/GenBank/DDBJ whole genome shotgun (WGS) entry which is preliminary data.</text>
</comment>
<dbReference type="Pfam" id="PF04321">
    <property type="entry name" value="RmlD_sub_bind"/>
    <property type="match status" value="1"/>
</dbReference>
<protein>
    <recommendedName>
        <fullName evidence="2">dTDP-4-dehydrorhamnose reductase</fullName>
        <ecNumber evidence="2">1.1.1.133</ecNumber>
    </recommendedName>
</protein>
<keyword evidence="5" id="KW-1185">Reference proteome</keyword>
<comment type="pathway">
    <text evidence="2">Carbohydrate biosynthesis; dTDP-L-rhamnose biosynthesis.</text>
</comment>
<keyword evidence="2" id="KW-0521">NADP</keyword>
<dbReference type="InterPro" id="IPR036291">
    <property type="entry name" value="NAD(P)-bd_dom_sf"/>
</dbReference>
<evidence type="ECO:0000259" key="3">
    <source>
        <dbReference type="Pfam" id="PF04321"/>
    </source>
</evidence>
<evidence type="ECO:0000256" key="2">
    <source>
        <dbReference type="RuleBase" id="RU364082"/>
    </source>
</evidence>
<accession>A0ABV6LSQ7</accession>
<name>A0ABV6LSQ7_9BACI</name>
<evidence type="ECO:0000313" key="4">
    <source>
        <dbReference type="EMBL" id="MFC0525347.1"/>
    </source>
</evidence>
<dbReference type="EMBL" id="JBHLTP010000013">
    <property type="protein sequence ID" value="MFC0525347.1"/>
    <property type="molecule type" value="Genomic_DNA"/>
</dbReference>
<evidence type="ECO:0000256" key="1">
    <source>
        <dbReference type="ARBA" id="ARBA00010944"/>
    </source>
</evidence>
<dbReference type="CDD" id="cd05254">
    <property type="entry name" value="dTDP_HR_like_SDR_e"/>
    <property type="match status" value="1"/>
</dbReference>
<evidence type="ECO:0000313" key="5">
    <source>
        <dbReference type="Proteomes" id="UP001589836"/>
    </source>
</evidence>
<dbReference type="Gene3D" id="3.90.25.10">
    <property type="entry name" value="UDP-galactose 4-epimerase, domain 1"/>
    <property type="match status" value="1"/>
</dbReference>
<keyword evidence="2" id="KW-0560">Oxidoreductase</keyword>
<dbReference type="EC" id="1.1.1.133" evidence="2"/>
<gene>
    <name evidence="4" type="ORF">ACFFGV_17325</name>
</gene>
<sequence length="276" mass="32072">MRILVLGGNGMAGHVIRTLLQEEREDEILYTHRNTRHTEGYYLDCLQEEKVKELLLDVQPDYVINAIGLLNETAEQSPGDAIRINSLLPHIIKETVEEYGGRLIHISTDCVFSGKRGAYQEADEPDSSSVYGRTKSLGEIIEPPHLTIRTSIIGPEKKDGIGLFHWFMKQQREVNGYDHVFWNGVTTLELAFFIHRALNEHWHGLYQLTCKIAVSKYDLLLLMKEVFEKDIDIHRLSKHISDKTLRNTRSDIQYEHKTIKEMLVELRKWMMLHDYT</sequence>
<dbReference type="Gene3D" id="3.40.50.720">
    <property type="entry name" value="NAD(P)-binding Rossmann-like Domain"/>
    <property type="match status" value="1"/>
</dbReference>